<dbReference type="AlphaFoldDB" id="A0A813JJS6"/>
<protein>
    <recommendedName>
        <fullName evidence="4">Peptidase A1 domain-containing protein</fullName>
    </recommendedName>
</protein>
<feature type="signal peptide" evidence="1">
    <location>
        <begin position="1"/>
        <end position="26"/>
    </location>
</feature>
<evidence type="ECO:0000256" key="1">
    <source>
        <dbReference type="SAM" id="SignalP"/>
    </source>
</evidence>
<dbReference type="EMBL" id="CAJNNW010025382">
    <property type="protein sequence ID" value="CAE8677049.1"/>
    <property type="molecule type" value="Genomic_DNA"/>
</dbReference>
<keyword evidence="1" id="KW-0732">Signal</keyword>
<feature type="chain" id="PRO_5032627200" description="Peptidase A1 domain-containing protein" evidence="1">
    <location>
        <begin position="27"/>
        <end position="145"/>
    </location>
</feature>
<reference evidence="2" key="1">
    <citation type="submission" date="2021-02" db="EMBL/GenBank/DDBJ databases">
        <authorList>
            <person name="Dougan E. K."/>
            <person name="Rhodes N."/>
            <person name="Thang M."/>
            <person name="Chan C."/>
        </authorList>
    </citation>
    <scope>NUCLEOTIDE SEQUENCE</scope>
</reference>
<comment type="caution">
    <text evidence="2">The sequence shown here is derived from an EMBL/GenBank/DDBJ whole genome shotgun (WGS) entry which is preliminary data.</text>
</comment>
<proteinExistence type="predicted"/>
<sequence>MIFMQLMKSSLCIGVMVMSFGFAADSVEHCDEEPSSLLALGQSHQRGSVFGRFGAPCPVISLKLNRSIFFKHTCNPLPFAGVQELALDLKRGLAFLSDTGADSIYVLDLSTNRKINTLPAQNPAISCGSIHRGSFASRRSSHCVG</sequence>
<accession>A0A813JJS6</accession>
<evidence type="ECO:0008006" key="4">
    <source>
        <dbReference type="Google" id="ProtNLM"/>
    </source>
</evidence>
<organism evidence="2 3">
    <name type="scientific">Polarella glacialis</name>
    <name type="common">Dinoflagellate</name>
    <dbReference type="NCBI Taxonomy" id="89957"/>
    <lineage>
        <taxon>Eukaryota</taxon>
        <taxon>Sar</taxon>
        <taxon>Alveolata</taxon>
        <taxon>Dinophyceae</taxon>
        <taxon>Suessiales</taxon>
        <taxon>Suessiaceae</taxon>
        <taxon>Polarella</taxon>
    </lineage>
</organism>
<dbReference type="Proteomes" id="UP000626109">
    <property type="component" value="Unassembled WGS sequence"/>
</dbReference>
<gene>
    <name evidence="2" type="ORF">PGLA2088_LOCUS20165</name>
</gene>
<name>A0A813JJS6_POLGL</name>
<evidence type="ECO:0000313" key="2">
    <source>
        <dbReference type="EMBL" id="CAE8677049.1"/>
    </source>
</evidence>
<evidence type="ECO:0000313" key="3">
    <source>
        <dbReference type="Proteomes" id="UP000626109"/>
    </source>
</evidence>